<evidence type="ECO:0000313" key="2">
    <source>
        <dbReference type="EMBL" id="KAL1529489.1"/>
    </source>
</evidence>
<comment type="caution">
    <text evidence="2">The sequence shown here is derived from an EMBL/GenBank/DDBJ whole genome shotgun (WGS) entry which is preliminary data.</text>
</comment>
<feature type="compositionally biased region" description="Polar residues" evidence="1">
    <location>
        <begin position="1"/>
        <end position="23"/>
    </location>
</feature>
<reference evidence="2 3" key="1">
    <citation type="journal article" date="2024" name="Science">
        <title>Giant polyketide synthase enzymes in the biosynthesis of giant marine polyether toxins.</title>
        <authorList>
            <person name="Fallon T.R."/>
            <person name="Shende V.V."/>
            <person name="Wierzbicki I.H."/>
            <person name="Pendleton A.L."/>
            <person name="Watervoot N.F."/>
            <person name="Auber R.P."/>
            <person name="Gonzalez D.J."/>
            <person name="Wisecaver J.H."/>
            <person name="Moore B.S."/>
        </authorList>
    </citation>
    <scope>NUCLEOTIDE SEQUENCE [LARGE SCALE GENOMIC DNA]</scope>
    <source>
        <strain evidence="2 3">12B1</strain>
    </source>
</reference>
<keyword evidence="3" id="KW-1185">Reference proteome</keyword>
<feature type="compositionally biased region" description="Polar residues" evidence="1">
    <location>
        <begin position="224"/>
        <end position="239"/>
    </location>
</feature>
<dbReference type="EMBL" id="JBGBPQ010000001">
    <property type="protein sequence ID" value="KAL1529489.1"/>
    <property type="molecule type" value="Genomic_DNA"/>
</dbReference>
<organism evidence="2 3">
    <name type="scientific">Prymnesium parvum</name>
    <name type="common">Toxic golden alga</name>
    <dbReference type="NCBI Taxonomy" id="97485"/>
    <lineage>
        <taxon>Eukaryota</taxon>
        <taxon>Haptista</taxon>
        <taxon>Haptophyta</taxon>
        <taxon>Prymnesiophyceae</taxon>
        <taxon>Prymnesiales</taxon>
        <taxon>Prymnesiaceae</taxon>
        <taxon>Prymnesium</taxon>
    </lineage>
</organism>
<evidence type="ECO:0000256" key="1">
    <source>
        <dbReference type="SAM" id="MobiDB-lite"/>
    </source>
</evidence>
<sequence>MFTSADTPPSETGHSEVAYSTGTAFDRPLRDDATRSMTSFPFSKMLMQPNPYMQAPIKIVHQPHLPSHLQAPLGSLHNNLSPYVGAQMTPAMAWQVGPTSSPWMWPTHFGMRAQETSPYAGMFDFSRGLSMFCHDAQQQVPNTNVADKSKAQVHCRNLSKTGCTGQARTLGGVGKHHYAYYCTLCRDSWAQLRPSAIGPDGDLRIRETKRKAPPLPASTKKQKALSSNGDPDTDSSFCLHSSVDTEKLGTDDERCVNSKQDDDDSASDACKSSGLTVTEAQVIISQLEGQVFGSTREGDMKQRLSALEEELGLPPSDPGATIIARMDRIRG</sequence>
<dbReference type="AlphaFoldDB" id="A0AB34K6E7"/>
<gene>
    <name evidence="2" type="ORF">AB1Y20_000435</name>
</gene>
<accession>A0AB34K6E7</accession>
<dbReference type="Proteomes" id="UP001515480">
    <property type="component" value="Unassembled WGS sequence"/>
</dbReference>
<feature type="region of interest" description="Disordered" evidence="1">
    <location>
        <begin position="1"/>
        <end position="30"/>
    </location>
</feature>
<feature type="compositionally biased region" description="Basic and acidic residues" evidence="1">
    <location>
        <begin position="243"/>
        <end position="260"/>
    </location>
</feature>
<protein>
    <submittedName>
        <fullName evidence="2">Uncharacterized protein</fullName>
    </submittedName>
</protein>
<feature type="region of interest" description="Disordered" evidence="1">
    <location>
        <begin position="197"/>
        <end position="270"/>
    </location>
</feature>
<name>A0AB34K6E7_PRYPA</name>
<evidence type="ECO:0000313" key="3">
    <source>
        <dbReference type="Proteomes" id="UP001515480"/>
    </source>
</evidence>
<proteinExistence type="predicted"/>